<proteinExistence type="predicted"/>
<accession>A0AAN7RQH1</accession>
<sequence length="149" mass="16958">MEKAEALNSFFASVFTGNLSSHISQAPEPQSMDRGNEVPPIVGEDQVQDHLRNLNIHKSMGPNEIHPRVLRELADVVANPLSMIYEKTWHSGEFPSDCRNGKITSHQFFKRLERRTLGNTEVYRLEKTFKIIESNRKPNTTKPTTTPCP</sequence>
<dbReference type="GO" id="GO:0031012">
    <property type="term" value="C:extracellular matrix"/>
    <property type="evidence" value="ECO:0007669"/>
    <property type="project" value="TreeGrafter"/>
</dbReference>
<dbReference type="PANTHER" id="PTHR33395:SF22">
    <property type="entry name" value="REVERSE TRANSCRIPTASE DOMAIN-CONTAINING PROTEIN"/>
    <property type="match status" value="1"/>
</dbReference>
<dbReference type="GO" id="GO:0007508">
    <property type="term" value="P:larval heart development"/>
    <property type="evidence" value="ECO:0007669"/>
    <property type="project" value="TreeGrafter"/>
</dbReference>
<protein>
    <submittedName>
        <fullName evidence="1">Uncharacterized protein</fullName>
    </submittedName>
</protein>
<evidence type="ECO:0000313" key="1">
    <source>
        <dbReference type="EMBL" id="KAK4806251.1"/>
    </source>
</evidence>
<reference evidence="1 2" key="1">
    <citation type="journal article" date="2023" name="J. Hered.">
        <title>Chromosome-level genome of the wood stork (Mycteria americana) provides insight into avian chromosome evolution.</title>
        <authorList>
            <person name="Flamio R. Jr."/>
            <person name="Ramstad K.M."/>
        </authorList>
    </citation>
    <scope>NUCLEOTIDE SEQUENCE [LARGE SCALE GENOMIC DNA]</scope>
    <source>
        <strain evidence="1">JAX WOST 10</strain>
    </source>
</reference>
<dbReference type="PANTHER" id="PTHR33395">
    <property type="entry name" value="TRANSCRIPTASE, PUTATIVE-RELATED-RELATED"/>
    <property type="match status" value="1"/>
</dbReference>
<comment type="caution">
    <text evidence="1">The sequence shown here is derived from an EMBL/GenBank/DDBJ whole genome shotgun (WGS) entry which is preliminary data.</text>
</comment>
<dbReference type="EMBL" id="JAUNZN010000044">
    <property type="protein sequence ID" value="KAK4806251.1"/>
    <property type="molecule type" value="Genomic_DNA"/>
</dbReference>
<evidence type="ECO:0000313" key="2">
    <source>
        <dbReference type="Proteomes" id="UP001333110"/>
    </source>
</evidence>
<dbReference type="GO" id="GO:0061343">
    <property type="term" value="P:cell adhesion involved in heart morphogenesis"/>
    <property type="evidence" value="ECO:0007669"/>
    <property type="project" value="TreeGrafter"/>
</dbReference>
<keyword evidence="2" id="KW-1185">Reference proteome</keyword>
<name>A0AAN7RQH1_MYCAM</name>
<dbReference type="AlphaFoldDB" id="A0AAN7RQH1"/>
<gene>
    <name evidence="1" type="ORF">QYF61_013395</name>
</gene>
<organism evidence="1 2">
    <name type="scientific">Mycteria americana</name>
    <name type="common">Wood stork</name>
    <dbReference type="NCBI Taxonomy" id="33587"/>
    <lineage>
        <taxon>Eukaryota</taxon>
        <taxon>Metazoa</taxon>
        <taxon>Chordata</taxon>
        <taxon>Craniata</taxon>
        <taxon>Vertebrata</taxon>
        <taxon>Euteleostomi</taxon>
        <taxon>Archelosauria</taxon>
        <taxon>Archosauria</taxon>
        <taxon>Dinosauria</taxon>
        <taxon>Saurischia</taxon>
        <taxon>Theropoda</taxon>
        <taxon>Coelurosauria</taxon>
        <taxon>Aves</taxon>
        <taxon>Neognathae</taxon>
        <taxon>Neoaves</taxon>
        <taxon>Aequornithes</taxon>
        <taxon>Ciconiiformes</taxon>
        <taxon>Ciconiidae</taxon>
        <taxon>Mycteria</taxon>
    </lineage>
</organism>
<dbReference type="Proteomes" id="UP001333110">
    <property type="component" value="Unassembled WGS sequence"/>
</dbReference>